<evidence type="ECO:0000256" key="9">
    <source>
        <dbReference type="SAM" id="Phobius"/>
    </source>
</evidence>
<proteinExistence type="predicted"/>
<comment type="caution">
    <text evidence="11">The sequence shown here is derived from an EMBL/GenBank/DDBJ whole genome shotgun (WGS) entry which is preliminary data.</text>
</comment>
<comment type="subcellular location">
    <subcellularLocation>
        <location evidence="1">Cell membrane</location>
        <topology evidence="1">Multi-pass membrane protein</topology>
    </subcellularLocation>
</comment>
<dbReference type="PANTHER" id="PTHR24230">
    <property type="entry name" value="G-PROTEIN COUPLED RECEPTOR"/>
    <property type="match status" value="1"/>
</dbReference>
<evidence type="ECO:0000256" key="8">
    <source>
        <dbReference type="ARBA" id="ARBA00023224"/>
    </source>
</evidence>
<evidence type="ECO:0000256" key="3">
    <source>
        <dbReference type="ARBA" id="ARBA00022692"/>
    </source>
</evidence>
<dbReference type="Proteomes" id="UP000828390">
    <property type="component" value="Unassembled WGS sequence"/>
</dbReference>
<keyword evidence="3 9" id="KW-0812">Transmembrane</keyword>
<dbReference type="InterPro" id="IPR017452">
    <property type="entry name" value="GPCR_Rhodpsn_7TM"/>
</dbReference>
<feature type="domain" description="G-protein coupled receptors family 1 profile" evidence="10">
    <location>
        <begin position="52"/>
        <end position="304"/>
    </location>
</feature>
<keyword evidence="8" id="KW-0807">Transducer</keyword>
<evidence type="ECO:0000259" key="10">
    <source>
        <dbReference type="PROSITE" id="PS50262"/>
    </source>
</evidence>
<dbReference type="GO" id="GO:0005886">
    <property type="term" value="C:plasma membrane"/>
    <property type="evidence" value="ECO:0007669"/>
    <property type="project" value="UniProtKB-SubCell"/>
</dbReference>
<name>A0A9D4D036_DREPO</name>
<feature type="transmembrane region" description="Helical" evidence="9">
    <location>
        <begin position="38"/>
        <end position="59"/>
    </location>
</feature>
<keyword evidence="4 9" id="KW-1133">Transmembrane helix</keyword>
<keyword evidence="5" id="KW-0297">G-protein coupled receptor</keyword>
<sequence length="334" mass="37164">MDSLNGTSMTNDTTEIAYDNTLEHPVLHFTPEGFVHGLHAFIALAMLIGLPGNILVVLVHKRITTPTATDWVVFYLAVCDIVSLVVCGPSYMLITSKVWNNFMPSFFCSLHYTIIHTCYIASTSLITAAAVIRRSVMITNQEPMSARKSKLFGAILILLAIGLWSPSFVLNKNSPSGYCYYDQQKAQLQTIVYGVYILIILISNVITCVCYLNIIPKIHNAARVAPTGLGNINDAFYRTRQAARKATISLALVFVVFLFTQAVPLIFVIIVNASNHNVGVAMSTLIFLLTRLYLINNFANPLIYLWINSRFRNRARSLFQRSGNNSNITTIASR</sequence>
<feature type="transmembrane region" description="Helical" evidence="9">
    <location>
        <begin position="190"/>
        <end position="214"/>
    </location>
</feature>
<organism evidence="11 12">
    <name type="scientific">Dreissena polymorpha</name>
    <name type="common">Zebra mussel</name>
    <name type="synonym">Mytilus polymorpha</name>
    <dbReference type="NCBI Taxonomy" id="45954"/>
    <lineage>
        <taxon>Eukaryota</taxon>
        <taxon>Metazoa</taxon>
        <taxon>Spiralia</taxon>
        <taxon>Lophotrochozoa</taxon>
        <taxon>Mollusca</taxon>
        <taxon>Bivalvia</taxon>
        <taxon>Autobranchia</taxon>
        <taxon>Heteroconchia</taxon>
        <taxon>Euheterodonta</taxon>
        <taxon>Imparidentia</taxon>
        <taxon>Neoheterodontei</taxon>
        <taxon>Myida</taxon>
        <taxon>Dreissenoidea</taxon>
        <taxon>Dreissenidae</taxon>
        <taxon>Dreissena</taxon>
    </lineage>
</organism>
<feature type="transmembrane region" description="Helical" evidence="9">
    <location>
        <begin position="285"/>
        <end position="307"/>
    </location>
</feature>
<keyword evidence="12" id="KW-1185">Reference proteome</keyword>
<dbReference type="GO" id="GO:0008528">
    <property type="term" value="F:G protein-coupled peptide receptor activity"/>
    <property type="evidence" value="ECO:0007669"/>
    <property type="project" value="TreeGrafter"/>
</dbReference>
<accession>A0A9D4D036</accession>
<evidence type="ECO:0000313" key="12">
    <source>
        <dbReference type="Proteomes" id="UP000828390"/>
    </source>
</evidence>
<dbReference type="CDD" id="cd00637">
    <property type="entry name" value="7tm_classA_rhodopsin-like"/>
    <property type="match status" value="1"/>
</dbReference>
<dbReference type="SUPFAM" id="SSF81321">
    <property type="entry name" value="Family A G protein-coupled receptor-like"/>
    <property type="match status" value="1"/>
</dbReference>
<dbReference type="EMBL" id="JAIWYP010000011">
    <property type="protein sequence ID" value="KAH3736185.1"/>
    <property type="molecule type" value="Genomic_DNA"/>
</dbReference>
<keyword evidence="6 9" id="KW-0472">Membrane</keyword>
<dbReference type="GO" id="GO:0007218">
    <property type="term" value="P:neuropeptide signaling pathway"/>
    <property type="evidence" value="ECO:0007669"/>
    <property type="project" value="TreeGrafter"/>
</dbReference>
<evidence type="ECO:0000256" key="2">
    <source>
        <dbReference type="ARBA" id="ARBA00022475"/>
    </source>
</evidence>
<evidence type="ECO:0000313" key="11">
    <source>
        <dbReference type="EMBL" id="KAH3736185.1"/>
    </source>
</evidence>
<dbReference type="Gene3D" id="1.20.1070.10">
    <property type="entry name" value="Rhodopsin 7-helix transmembrane proteins"/>
    <property type="match status" value="1"/>
</dbReference>
<dbReference type="AlphaFoldDB" id="A0A9D4D036"/>
<protein>
    <recommendedName>
        <fullName evidence="10">G-protein coupled receptors family 1 profile domain-containing protein</fullName>
    </recommendedName>
</protein>
<keyword evidence="7" id="KW-0675">Receptor</keyword>
<dbReference type="InterPro" id="IPR000276">
    <property type="entry name" value="GPCR_Rhodpsn"/>
</dbReference>
<evidence type="ECO:0000256" key="6">
    <source>
        <dbReference type="ARBA" id="ARBA00023136"/>
    </source>
</evidence>
<evidence type="ECO:0000256" key="4">
    <source>
        <dbReference type="ARBA" id="ARBA00022989"/>
    </source>
</evidence>
<reference evidence="11" key="2">
    <citation type="submission" date="2020-11" db="EMBL/GenBank/DDBJ databases">
        <authorList>
            <person name="McCartney M.A."/>
            <person name="Auch B."/>
            <person name="Kono T."/>
            <person name="Mallez S."/>
            <person name="Becker A."/>
            <person name="Gohl D.M."/>
            <person name="Silverstein K.A.T."/>
            <person name="Koren S."/>
            <person name="Bechman K.B."/>
            <person name="Herman A."/>
            <person name="Abrahante J.E."/>
            <person name="Garbe J."/>
        </authorList>
    </citation>
    <scope>NUCLEOTIDE SEQUENCE</scope>
    <source>
        <strain evidence="11">Duluth1</strain>
        <tissue evidence="11">Whole animal</tissue>
    </source>
</reference>
<evidence type="ECO:0000256" key="7">
    <source>
        <dbReference type="ARBA" id="ARBA00023170"/>
    </source>
</evidence>
<dbReference type="Pfam" id="PF00001">
    <property type="entry name" value="7tm_1"/>
    <property type="match status" value="1"/>
</dbReference>
<reference evidence="11" key="1">
    <citation type="journal article" date="2019" name="bioRxiv">
        <title>The Genome of the Zebra Mussel, Dreissena polymorpha: A Resource for Invasive Species Research.</title>
        <authorList>
            <person name="McCartney M.A."/>
            <person name="Auch B."/>
            <person name="Kono T."/>
            <person name="Mallez S."/>
            <person name="Zhang Y."/>
            <person name="Obille A."/>
            <person name="Becker A."/>
            <person name="Abrahante J.E."/>
            <person name="Garbe J."/>
            <person name="Badalamenti J.P."/>
            <person name="Herman A."/>
            <person name="Mangelson H."/>
            <person name="Liachko I."/>
            <person name="Sullivan S."/>
            <person name="Sone E.D."/>
            <person name="Koren S."/>
            <person name="Silverstein K.A.T."/>
            <person name="Beckman K.B."/>
            <person name="Gohl D.M."/>
        </authorList>
    </citation>
    <scope>NUCLEOTIDE SEQUENCE</scope>
    <source>
        <strain evidence="11">Duluth1</strain>
        <tissue evidence="11">Whole animal</tissue>
    </source>
</reference>
<gene>
    <name evidence="11" type="ORF">DPMN_042748</name>
</gene>
<keyword evidence="2" id="KW-1003">Cell membrane</keyword>
<evidence type="ECO:0000256" key="5">
    <source>
        <dbReference type="ARBA" id="ARBA00023040"/>
    </source>
</evidence>
<feature type="transmembrane region" description="Helical" evidence="9">
    <location>
        <begin position="248"/>
        <end position="273"/>
    </location>
</feature>
<feature type="transmembrane region" description="Helical" evidence="9">
    <location>
        <begin position="152"/>
        <end position="170"/>
    </location>
</feature>
<dbReference type="PRINTS" id="PR00237">
    <property type="entry name" value="GPCRRHODOPSN"/>
</dbReference>
<feature type="transmembrane region" description="Helical" evidence="9">
    <location>
        <begin position="71"/>
        <end position="94"/>
    </location>
</feature>
<dbReference type="PROSITE" id="PS50262">
    <property type="entry name" value="G_PROTEIN_RECEP_F1_2"/>
    <property type="match status" value="1"/>
</dbReference>
<feature type="transmembrane region" description="Helical" evidence="9">
    <location>
        <begin position="114"/>
        <end position="132"/>
    </location>
</feature>
<evidence type="ECO:0000256" key="1">
    <source>
        <dbReference type="ARBA" id="ARBA00004651"/>
    </source>
</evidence>